<feature type="region of interest" description="Disordered" evidence="1">
    <location>
        <begin position="384"/>
        <end position="405"/>
    </location>
</feature>
<dbReference type="GO" id="GO:0005667">
    <property type="term" value="C:transcription regulator complex"/>
    <property type="evidence" value="ECO:0007669"/>
    <property type="project" value="TreeGrafter"/>
</dbReference>
<dbReference type="EMBL" id="REGW02000004">
    <property type="protein sequence ID" value="KAE8297346.1"/>
    <property type="molecule type" value="Genomic_DNA"/>
</dbReference>
<dbReference type="InterPro" id="IPR028309">
    <property type="entry name" value="RB_fam"/>
</dbReference>
<feature type="domain" description="Retinoblastoma-associated protein A-box" evidence="3">
    <location>
        <begin position="31"/>
        <end position="217"/>
    </location>
</feature>
<evidence type="ECO:0000259" key="2">
    <source>
        <dbReference type="SMART" id="SM00385"/>
    </source>
</evidence>
<accession>A0A6G0J1H6</accession>
<evidence type="ECO:0000313" key="5">
    <source>
        <dbReference type="Proteomes" id="UP000424527"/>
    </source>
</evidence>
<dbReference type="GO" id="GO:2000134">
    <property type="term" value="P:negative regulation of G1/S transition of mitotic cell cycle"/>
    <property type="evidence" value="ECO:0007669"/>
    <property type="project" value="TreeGrafter"/>
</dbReference>
<dbReference type="Pfam" id="PF01857">
    <property type="entry name" value="RB_B"/>
    <property type="match status" value="1"/>
</dbReference>
<dbReference type="InterPro" id="IPR036915">
    <property type="entry name" value="Cyclin-like_sf"/>
</dbReference>
<feature type="compositionally biased region" description="Basic and acidic residues" evidence="1">
    <location>
        <begin position="555"/>
        <end position="569"/>
    </location>
</feature>
<dbReference type="GO" id="GO:0000785">
    <property type="term" value="C:chromatin"/>
    <property type="evidence" value="ECO:0007669"/>
    <property type="project" value="TreeGrafter"/>
</dbReference>
<feature type="region of interest" description="Disordered" evidence="1">
    <location>
        <begin position="250"/>
        <end position="276"/>
    </location>
</feature>
<dbReference type="GO" id="GO:0030154">
    <property type="term" value="P:cell differentiation"/>
    <property type="evidence" value="ECO:0007669"/>
    <property type="project" value="TreeGrafter"/>
</dbReference>
<dbReference type="Proteomes" id="UP000424527">
    <property type="component" value="Unassembled WGS sequence"/>
</dbReference>
<dbReference type="GO" id="GO:0000977">
    <property type="term" value="F:RNA polymerase II transcription regulatory region sequence-specific DNA binding"/>
    <property type="evidence" value="ECO:0007669"/>
    <property type="project" value="TreeGrafter"/>
</dbReference>
<name>A0A6G0J1H6_LARCR</name>
<dbReference type="AlphaFoldDB" id="A0A6G0J1H6"/>
<evidence type="ECO:0000259" key="3">
    <source>
        <dbReference type="SMART" id="SM01368"/>
    </source>
</evidence>
<protein>
    <submittedName>
        <fullName evidence="4">Retinoblastoma-like protein 2</fullName>
    </submittedName>
</protein>
<feature type="region of interest" description="Disordered" evidence="1">
    <location>
        <begin position="523"/>
        <end position="579"/>
    </location>
</feature>
<evidence type="ECO:0000313" key="4">
    <source>
        <dbReference type="EMBL" id="KAE8297346.1"/>
    </source>
</evidence>
<dbReference type="Pfam" id="PF01858">
    <property type="entry name" value="RB_A"/>
    <property type="match status" value="1"/>
</dbReference>
<dbReference type="SUPFAM" id="SSF47954">
    <property type="entry name" value="Cyclin-like"/>
    <property type="match status" value="2"/>
</dbReference>
<feature type="domain" description="Cyclin-like" evidence="2">
    <location>
        <begin position="296"/>
        <end position="382"/>
    </location>
</feature>
<dbReference type="InterPro" id="IPR013763">
    <property type="entry name" value="Cyclin-like_dom"/>
</dbReference>
<dbReference type="Gene3D" id="1.10.472.10">
    <property type="entry name" value="Cyclin-like"/>
    <property type="match status" value="2"/>
</dbReference>
<dbReference type="SMART" id="SM00385">
    <property type="entry name" value="CYCLIN"/>
    <property type="match status" value="1"/>
</dbReference>
<organism evidence="4 5">
    <name type="scientific">Larimichthys crocea</name>
    <name type="common">Large yellow croaker</name>
    <name type="synonym">Pseudosciaena crocea</name>
    <dbReference type="NCBI Taxonomy" id="215358"/>
    <lineage>
        <taxon>Eukaryota</taxon>
        <taxon>Metazoa</taxon>
        <taxon>Chordata</taxon>
        <taxon>Craniata</taxon>
        <taxon>Vertebrata</taxon>
        <taxon>Euteleostomi</taxon>
        <taxon>Actinopterygii</taxon>
        <taxon>Neopterygii</taxon>
        <taxon>Teleostei</taxon>
        <taxon>Neoteleostei</taxon>
        <taxon>Acanthomorphata</taxon>
        <taxon>Eupercaria</taxon>
        <taxon>Sciaenidae</taxon>
        <taxon>Larimichthys</taxon>
    </lineage>
</organism>
<dbReference type="InterPro" id="IPR002720">
    <property type="entry name" value="RB_A"/>
</dbReference>
<evidence type="ECO:0000256" key="1">
    <source>
        <dbReference type="SAM" id="MobiDB-lite"/>
    </source>
</evidence>
<feature type="region of interest" description="Disordered" evidence="1">
    <location>
        <begin position="443"/>
        <end position="472"/>
    </location>
</feature>
<dbReference type="GO" id="GO:0006357">
    <property type="term" value="P:regulation of transcription by RNA polymerase II"/>
    <property type="evidence" value="ECO:0007669"/>
    <property type="project" value="InterPro"/>
</dbReference>
<reference evidence="4 5" key="1">
    <citation type="submission" date="2019-07" db="EMBL/GenBank/DDBJ databases">
        <title>Chromosome genome assembly for large yellow croaker.</title>
        <authorList>
            <person name="Xiao S."/>
        </authorList>
    </citation>
    <scope>NUCLEOTIDE SEQUENCE [LARGE SCALE GENOMIC DNA]</scope>
    <source>
        <strain evidence="4">JMULYC20181020</strain>
        <tissue evidence="4">Muscle</tissue>
    </source>
</reference>
<keyword evidence="5" id="KW-1185">Reference proteome</keyword>
<dbReference type="GO" id="GO:0005634">
    <property type="term" value="C:nucleus"/>
    <property type="evidence" value="ECO:0007669"/>
    <property type="project" value="InterPro"/>
</dbReference>
<feature type="compositionally biased region" description="Low complexity" evidence="1">
    <location>
        <begin position="445"/>
        <end position="463"/>
    </location>
</feature>
<proteinExistence type="predicted"/>
<dbReference type="PANTHER" id="PTHR13742">
    <property type="entry name" value="RETINOBLASTOMA-ASSOCIATED PROTEIN RB -RELATED"/>
    <property type="match status" value="1"/>
</dbReference>
<dbReference type="InterPro" id="IPR002719">
    <property type="entry name" value="RB_B"/>
</dbReference>
<sequence>MLHCPTTTSRTNTRVLGTGANSCSHTHLLSVEVTMATEPEGNLGKRRFGPSDRLKAMFRACSRDPTEAIEARLRSMLQTFLQHRRDNAANESNELAAKCCCEAGIWYYKILENHASEERNRLGISDISAILENDLFQRCLVACCLEMSISWNRLQCDFPSLLQIIKLAPYHFWKVIELELRADVGLPHAVVTHLAQVEDKVLESMAWTSDSPLWEEIRDNEGHLPTCQQVIPPTQLEDLTRTDLQADENLPEVSRSLGREQSGSADRQRSPSAVNRPRRRNSLHIFARKVYRLMAMRLRELCSTLHISDELRSKIWTCFEYSLVNCTGLMIDRHLDQLVMCAIYIIAKITNVEIPFKHIMNCYKSRPLASKSVCKNVLISGRDTENSPTGNNSSNNGYHSDGILTPNTPSTHYPGPWQEERGNLIYFYNQVYTTKMEGFAKKFAPTPGGETPPSSPYPRQFRGSSRRRRLSSSHSIFISPYNTESTSRHTSGLCYYFNSSPPERLREINIMVKTGRSPIRRSLVSLDGDDEEENDGPSAKRLHLDDQSAWQRRLRNVENDRMTIRDRDQPSPVTKPNQY</sequence>
<dbReference type="PANTHER" id="PTHR13742:SF8">
    <property type="entry name" value="RETINOBLASTOMA-LIKE PROTEIN 2"/>
    <property type="match status" value="1"/>
</dbReference>
<comment type="caution">
    <text evidence="4">The sequence shown here is derived from an EMBL/GenBank/DDBJ whole genome shotgun (WGS) entry which is preliminary data.</text>
</comment>
<gene>
    <name evidence="4" type="ORF">D5F01_LYC03963</name>
</gene>
<dbReference type="SMART" id="SM01368">
    <property type="entry name" value="RB_A"/>
    <property type="match status" value="1"/>
</dbReference>
<feature type="compositionally biased region" description="Polar residues" evidence="1">
    <location>
        <begin position="259"/>
        <end position="273"/>
    </location>
</feature>